<evidence type="ECO:0000313" key="2">
    <source>
        <dbReference type="EMBL" id="KAA4629452.1"/>
    </source>
</evidence>
<accession>A0A7J4Y2B0</accession>
<evidence type="ECO:0000256" key="1">
    <source>
        <dbReference type="SAM" id="SignalP"/>
    </source>
</evidence>
<gene>
    <name evidence="2" type="ORF">F3B90_04780</name>
</gene>
<feature type="signal peptide" evidence="1">
    <location>
        <begin position="1"/>
        <end position="24"/>
    </location>
</feature>
<organism evidence="2 3">
    <name type="scientific">Bacteroides ovatus</name>
    <dbReference type="NCBI Taxonomy" id="28116"/>
    <lineage>
        <taxon>Bacteria</taxon>
        <taxon>Pseudomonadati</taxon>
        <taxon>Bacteroidota</taxon>
        <taxon>Bacteroidia</taxon>
        <taxon>Bacteroidales</taxon>
        <taxon>Bacteroidaceae</taxon>
        <taxon>Bacteroides</taxon>
    </lineage>
</organism>
<protein>
    <recommendedName>
        <fullName evidence="4">Lipocalin-like domain-containing protein</fullName>
    </recommendedName>
</protein>
<reference evidence="2 3" key="1">
    <citation type="journal article" date="2019" name="Nat. Med.">
        <title>A library of human gut bacterial isolates paired with longitudinal multiomics data enables mechanistic microbiome research.</title>
        <authorList>
            <person name="Poyet M."/>
            <person name="Groussin M."/>
            <person name="Gibbons S.M."/>
            <person name="Avila-Pacheco J."/>
            <person name="Jiang X."/>
            <person name="Kearney S.M."/>
            <person name="Perrotta A.R."/>
            <person name="Berdy B."/>
            <person name="Zhao S."/>
            <person name="Lieberman T.D."/>
            <person name="Swanson P.K."/>
            <person name="Smith M."/>
            <person name="Roesemann S."/>
            <person name="Alexander J.E."/>
            <person name="Rich S.A."/>
            <person name="Livny J."/>
            <person name="Vlamakis H."/>
            <person name="Clish C."/>
            <person name="Bullock K."/>
            <person name="Deik A."/>
            <person name="Scott J."/>
            <person name="Pierce K.A."/>
            <person name="Xavier R.J."/>
            <person name="Alm E.J."/>
        </authorList>
    </citation>
    <scope>NUCLEOTIDE SEQUENCE [LARGE SCALE GENOMIC DNA]</scope>
    <source>
        <strain evidence="2 3">BIOML-A15</strain>
    </source>
</reference>
<sequence length="126" mass="14033">MKTLRMFATTLMMVVLCLNFSACGDDDDENPSPYPTAEELVGTVWTGVNADKDAYQIKLTSKTDLTLNITSEDGDKYVDNAVLKYQYNAKDGKFTSSYEDMSIAGTITKTEMTFTVEGEKIILKKK</sequence>
<keyword evidence="1" id="KW-0732">Signal</keyword>
<proteinExistence type="predicted"/>
<dbReference type="Proteomes" id="UP000424805">
    <property type="component" value="Unassembled WGS sequence"/>
</dbReference>
<dbReference type="AlphaFoldDB" id="A0A7J4Y2B0"/>
<evidence type="ECO:0000313" key="3">
    <source>
        <dbReference type="Proteomes" id="UP000424805"/>
    </source>
</evidence>
<comment type="caution">
    <text evidence="2">The sequence shown here is derived from an EMBL/GenBank/DDBJ whole genome shotgun (WGS) entry which is preliminary data.</text>
</comment>
<dbReference type="EMBL" id="VWFP01000003">
    <property type="protein sequence ID" value="KAA4629452.1"/>
    <property type="molecule type" value="Genomic_DNA"/>
</dbReference>
<name>A0A7J4Y2B0_BACOV</name>
<feature type="chain" id="PRO_5029566429" description="Lipocalin-like domain-containing protein" evidence="1">
    <location>
        <begin position="25"/>
        <end position="126"/>
    </location>
</feature>
<evidence type="ECO:0008006" key="4">
    <source>
        <dbReference type="Google" id="ProtNLM"/>
    </source>
</evidence>